<evidence type="ECO:0000313" key="2">
    <source>
        <dbReference type="EMBL" id="GAQ80293.1"/>
    </source>
</evidence>
<keyword evidence="1" id="KW-0430">Lectin</keyword>
<sequence length="68" mass="7603">MPYEVDSLGRYADQSVGVELDTNGAACNQSSSRRERSRLQESMQEITLPVYFDKLVNASRVVHMVGPL</sequence>
<gene>
    <name evidence="2" type="ORF">KFL_000500470</name>
</gene>
<keyword evidence="3" id="KW-1185">Reference proteome</keyword>
<evidence type="ECO:0000256" key="1">
    <source>
        <dbReference type="ARBA" id="ARBA00022734"/>
    </source>
</evidence>
<protein>
    <submittedName>
        <fullName evidence="2">Uncharacterized protein</fullName>
    </submittedName>
</protein>
<evidence type="ECO:0000313" key="3">
    <source>
        <dbReference type="Proteomes" id="UP000054558"/>
    </source>
</evidence>
<dbReference type="EMBL" id="DF236999">
    <property type="protein sequence ID" value="GAQ80293.1"/>
    <property type="molecule type" value="Genomic_DNA"/>
</dbReference>
<name>A0A1Y1HQD6_KLENI</name>
<dbReference type="GO" id="GO:0030246">
    <property type="term" value="F:carbohydrate binding"/>
    <property type="evidence" value="ECO:0007669"/>
    <property type="project" value="UniProtKB-KW"/>
</dbReference>
<proteinExistence type="predicted"/>
<dbReference type="AlphaFoldDB" id="A0A1Y1HQD6"/>
<dbReference type="Proteomes" id="UP000054558">
    <property type="component" value="Unassembled WGS sequence"/>
</dbReference>
<accession>A0A1Y1HQD6</accession>
<reference evidence="2 3" key="1">
    <citation type="journal article" date="2014" name="Nat. Commun.">
        <title>Klebsormidium flaccidum genome reveals primary factors for plant terrestrial adaptation.</title>
        <authorList>
            <person name="Hori K."/>
            <person name="Maruyama F."/>
            <person name="Fujisawa T."/>
            <person name="Togashi T."/>
            <person name="Yamamoto N."/>
            <person name="Seo M."/>
            <person name="Sato S."/>
            <person name="Yamada T."/>
            <person name="Mori H."/>
            <person name="Tajima N."/>
            <person name="Moriyama T."/>
            <person name="Ikeuchi M."/>
            <person name="Watanabe M."/>
            <person name="Wada H."/>
            <person name="Kobayashi K."/>
            <person name="Saito M."/>
            <person name="Masuda T."/>
            <person name="Sasaki-Sekimoto Y."/>
            <person name="Mashiguchi K."/>
            <person name="Awai K."/>
            <person name="Shimojima M."/>
            <person name="Masuda S."/>
            <person name="Iwai M."/>
            <person name="Nobusawa T."/>
            <person name="Narise T."/>
            <person name="Kondo S."/>
            <person name="Saito H."/>
            <person name="Sato R."/>
            <person name="Murakawa M."/>
            <person name="Ihara Y."/>
            <person name="Oshima-Yamada Y."/>
            <person name="Ohtaka K."/>
            <person name="Satoh M."/>
            <person name="Sonobe K."/>
            <person name="Ishii M."/>
            <person name="Ohtani R."/>
            <person name="Kanamori-Sato M."/>
            <person name="Honoki R."/>
            <person name="Miyazaki D."/>
            <person name="Mochizuki H."/>
            <person name="Umetsu J."/>
            <person name="Higashi K."/>
            <person name="Shibata D."/>
            <person name="Kamiya Y."/>
            <person name="Sato N."/>
            <person name="Nakamura Y."/>
            <person name="Tabata S."/>
            <person name="Ida S."/>
            <person name="Kurokawa K."/>
            <person name="Ohta H."/>
        </authorList>
    </citation>
    <scope>NUCLEOTIDE SEQUENCE [LARGE SCALE GENOMIC DNA]</scope>
    <source>
        <strain evidence="2 3">NIES-2285</strain>
    </source>
</reference>
<dbReference type="InterPro" id="IPR019825">
    <property type="entry name" value="Lectin_legB_Mn/Ca_BS"/>
</dbReference>
<dbReference type="PROSITE" id="PS00307">
    <property type="entry name" value="LECTIN_LEGUME_BETA"/>
    <property type="match status" value="1"/>
</dbReference>
<organism evidence="2 3">
    <name type="scientific">Klebsormidium nitens</name>
    <name type="common">Green alga</name>
    <name type="synonym">Ulothrix nitens</name>
    <dbReference type="NCBI Taxonomy" id="105231"/>
    <lineage>
        <taxon>Eukaryota</taxon>
        <taxon>Viridiplantae</taxon>
        <taxon>Streptophyta</taxon>
        <taxon>Klebsormidiophyceae</taxon>
        <taxon>Klebsormidiales</taxon>
        <taxon>Klebsormidiaceae</taxon>
        <taxon>Klebsormidium</taxon>
    </lineage>
</organism>